<evidence type="ECO:0000256" key="4">
    <source>
        <dbReference type="ARBA" id="ARBA00022898"/>
    </source>
</evidence>
<dbReference type="InterPro" id="IPR015422">
    <property type="entry name" value="PyrdxlP-dep_Trfase_small"/>
</dbReference>
<dbReference type="PROSITE" id="PS00600">
    <property type="entry name" value="AA_TRANSFER_CLASS_3"/>
    <property type="match status" value="1"/>
</dbReference>
<dbReference type="Gene3D" id="3.40.640.10">
    <property type="entry name" value="Type I PLP-dependent aspartate aminotransferase-like (Major domain)"/>
    <property type="match status" value="1"/>
</dbReference>
<keyword evidence="3 6" id="KW-0808">Transferase</keyword>
<dbReference type="GO" id="GO:0030170">
    <property type="term" value="F:pyridoxal phosphate binding"/>
    <property type="evidence" value="ECO:0007669"/>
    <property type="project" value="InterPro"/>
</dbReference>
<reference evidence="6 7" key="1">
    <citation type="submission" date="2018-08" db="EMBL/GenBank/DDBJ databases">
        <title>Bacillus chawlae sp. nov., Bacillus glennii sp. nov., and Bacillus saganii sp. nov. Isolated from the Vehicle Assembly Building at Kennedy Space Center where the Viking Spacecraft were Assembled.</title>
        <authorList>
            <person name="Seuylemezian A."/>
            <person name="Vaishampayan P."/>
        </authorList>
    </citation>
    <scope>NUCLEOTIDE SEQUENCE [LARGE SCALE GENOMIC DNA]</scope>
    <source>
        <strain evidence="6 7">V47-23a</strain>
    </source>
</reference>
<dbReference type="PANTHER" id="PTHR43094">
    <property type="entry name" value="AMINOTRANSFERASE"/>
    <property type="match status" value="1"/>
</dbReference>
<comment type="caution">
    <text evidence="6">The sequence shown here is derived from an EMBL/GenBank/DDBJ whole genome shotgun (WGS) entry which is preliminary data.</text>
</comment>
<evidence type="ECO:0000313" key="7">
    <source>
        <dbReference type="Proteomes" id="UP000264541"/>
    </source>
</evidence>
<evidence type="ECO:0000256" key="3">
    <source>
        <dbReference type="ARBA" id="ARBA00022679"/>
    </source>
</evidence>
<dbReference type="InterPro" id="IPR005814">
    <property type="entry name" value="Aminotrans_3"/>
</dbReference>
<dbReference type="Gene3D" id="3.90.1150.10">
    <property type="entry name" value="Aspartate Aminotransferase, domain 1"/>
    <property type="match status" value="1"/>
</dbReference>
<dbReference type="FunFam" id="3.40.640.10:FF:000014">
    <property type="entry name" value="Adenosylmethionine-8-amino-7-oxononanoate aminotransferase, probable"/>
    <property type="match status" value="1"/>
</dbReference>
<dbReference type="InterPro" id="IPR015421">
    <property type="entry name" value="PyrdxlP-dep_Trfase_major"/>
</dbReference>
<protein>
    <submittedName>
        <fullName evidence="6">Aspartate aminotransferase family protein</fullName>
    </submittedName>
</protein>
<dbReference type="Pfam" id="PF00202">
    <property type="entry name" value="Aminotran_3"/>
    <property type="match status" value="1"/>
</dbReference>
<name>A0A372LJB5_9BACI</name>
<dbReference type="NCBIfam" id="NF005375">
    <property type="entry name" value="PRK06917.1"/>
    <property type="match status" value="1"/>
</dbReference>
<keyword evidence="7" id="KW-1185">Reference proteome</keyword>
<evidence type="ECO:0000256" key="1">
    <source>
        <dbReference type="ARBA" id="ARBA00008954"/>
    </source>
</evidence>
<dbReference type="OrthoDB" id="9807885at2"/>
<dbReference type="SUPFAM" id="SSF53383">
    <property type="entry name" value="PLP-dependent transferases"/>
    <property type="match status" value="1"/>
</dbReference>
<gene>
    <name evidence="6" type="ORF">D0469_17635</name>
</gene>
<dbReference type="InterPro" id="IPR049704">
    <property type="entry name" value="Aminotrans_3_PPA_site"/>
</dbReference>
<dbReference type="EMBL" id="QVTE01000051">
    <property type="protein sequence ID" value="RFU66450.1"/>
    <property type="molecule type" value="Genomic_DNA"/>
</dbReference>
<sequence>MNGSYLIKPVLDADYPVISHGKGVFLFDKEGRDYLDASSGAVTANLGHGVQEIITAMAEQASKVSFVYRSQFTSEAAEKLAEKIAEMTKGRLEYSFFVNSGSEATETAMKIAIQHWQEKGRPTKHRIISRWMSYHGITIGALSMSGHVARRARFTPLLEDYPAIDAPYCYRCPFNSTYPSCGLACATQLETAIKRIGSEQIAAFIAEPVIGAAGAAIAPPEGYFEKIKAICDENDILFIADEVMTGFGRTGKILACDHYRAEPDIIAFGKGMSGGYTPIAAAVVSEKVIEPILNGSKSIMSGHTFSANPQSCAVSLAVLNYVDENRIAEKAEETGRYLSSLIKRLLTGFRFIGDFRGKGLLLGIEFVRRQDTKEHFPAAAGITSLIIETAAKNGLLLYPSAAGKEGIGGDAVIIAPPLTITKRECEELVRRLRKTLEEAETIIRASYLSEA</sequence>
<accession>A0A372LJB5</accession>
<organism evidence="6 7">
    <name type="scientific">Peribacillus saganii</name>
    <dbReference type="NCBI Taxonomy" id="2303992"/>
    <lineage>
        <taxon>Bacteria</taxon>
        <taxon>Bacillati</taxon>
        <taxon>Bacillota</taxon>
        <taxon>Bacilli</taxon>
        <taxon>Bacillales</taxon>
        <taxon>Bacillaceae</taxon>
        <taxon>Peribacillus</taxon>
    </lineage>
</organism>
<dbReference type="CDD" id="cd00610">
    <property type="entry name" value="OAT_like"/>
    <property type="match status" value="1"/>
</dbReference>
<dbReference type="Proteomes" id="UP000264541">
    <property type="component" value="Unassembled WGS sequence"/>
</dbReference>
<dbReference type="AlphaFoldDB" id="A0A372LJB5"/>
<comment type="similarity">
    <text evidence="1 5">Belongs to the class-III pyridoxal-phosphate-dependent aminotransferase family.</text>
</comment>
<proteinExistence type="inferred from homology"/>
<dbReference type="RefSeq" id="WP_117328034.1">
    <property type="nucleotide sequence ID" value="NZ_QVTE01000051.1"/>
</dbReference>
<dbReference type="GO" id="GO:0008483">
    <property type="term" value="F:transaminase activity"/>
    <property type="evidence" value="ECO:0007669"/>
    <property type="project" value="UniProtKB-KW"/>
</dbReference>
<evidence type="ECO:0000256" key="2">
    <source>
        <dbReference type="ARBA" id="ARBA00022576"/>
    </source>
</evidence>
<dbReference type="InterPro" id="IPR015424">
    <property type="entry name" value="PyrdxlP-dep_Trfase"/>
</dbReference>
<dbReference type="PIRSF" id="PIRSF000521">
    <property type="entry name" value="Transaminase_4ab_Lys_Orn"/>
    <property type="match status" value="1"/>
</dbReference>
<dbReference type="PANTHER" id="PTHR43094:SF1">
    <property type="entry name" value="AMINOTRANSFERASE CLASS-III"/>
    <property type="match status" value="1"/>
</dbReference>
<keyword evidence="2 6" id="KW-0032">Aminotransferase</keyword>
<keyword evidence="4 5" id="KW-0663">Pyridoxal phosphate</keyword>
<evidence type="ECO:0000256" key="5">
    <source>
        <dbReference type="RuleBase" id="RU003560"/>
    </source>
</evidence>
<evidence type="ECO:0000313" key="6">
    <source>
        <dbReference type="EMBL" id="RFU66450.1"/>
    </source>
</evidence>